<name>A0ABS2NR89_9FIRM</name>
<reference evidence="1 2" key="1">
    <citation type="submission" date="2021-01" db="EMBL/GenBank/DDBJ databases">
        <title>Genomic Encyclopedia of Type Strains, Phase IV (KMG-IV): sequencing the most valuable type-strain genomes for metagenomic binning, comparative biology and taxonomic classification.</title>
        <authorList>
            <person name="Goeker M."/>
        </authorList>
    </citation>
    <scope>NUCLEOTIDE SEQUENCE [LARGE SCALE GENOMIC DNA]</scope>
    <source>
        <strain evidence="1 2">DSM 25890</strain>
    </source>
</reference>
<dbReference type="RefSeq" id="WP_204402665.1">
    <property type="nucleotide sequence ID" value="NZ_JAFBEE010000012.1"/>
</dbReference>
<dbReference type="Proteomes" id="UP001314796">
    <property type="component" value="Unassembled WGS sequence"/>
</dbReference>
<keyword evidence="2" id="KW-1185">Reference proteome</keyword>
<evidence type="ECO:0000313" key="1">
    <source>
        <dbReference type="EMBL" id="MBM7615445.1"/>
    </source>
</evidence>
<protein>
    <recommendedName>
        <fullName evidence="3">Lipoprotein</fullName>
    </recommendedName>
</protein>
<proteinExistence type="predicted"/>
<comment type="caution">
    <text evidence="1">The sequence shown here is derived from an EMBL/GenBank/DDBJ whole genome shotgun (WGS) entry which is preliminary data.</text>
</comment>
<dbReference type="EMBL" id="JAFBEE010000012">
    <property type="protein sequence ID" value="MBM7615445.1"/>
    <property type="molecule type" value="Genomic_DNA"/>
</dbReference>
<gene>
    <name evidence="1" type="ORF">JOC73_002015</name>
</gene>
<sequence>MKKIICSVILLFILFNLLACVNNSISEKEAISIAYQDAELEISSAQLEKFNTEAIKLDSWYVKEPYRSWDDVWRVIIQTKEGEHLFLYAILAENGKIIEKIRYNEVDKYVVKNK</sequence>
<dbReference type="Gene3D" id="3.10.450.40">
    <property type="match status" value="1"/>
</dbReference>
<organism evidence="1 2">
    <name type="scientific">Alkaliphilus hydrothermalis</name>
    <dbReference type="NCBI Taxonomy" id="1482730"/>
    <lineage>
        <taxon>Bacteria</taxon>
        <taxon>Bacillati</taxon>
        <taxon>Bacillota</taxon>
        <taxon>Clostridia</taxon>
        <taxon>Peptostreptococcales</taxon>
        <taxon>Natronincolaceae</taxon>
        <taxon>Alkaliphilus</taxon>
    </lineage>
</organism>
<evidence type="ECO:0008006" key="3">
    <source>
        <dbReference type="Google" id="ProtNLM"/>
    </source>
</evidence>
<accession>A0ABS2NR89</accession>
<evidence type="ECO:0000313" key="2">
    <source>
        <dbReference type="Proteomes" id="UP001314796"/>
    </source>
</evidence>